<feature type="transmembrane region" description="Helical" evidence="8">
    <location>
        <begin position="40"/>
        <end position="58"/>
    </location>
</feature>
<evidence type="ECO:0000256" key="4">
    <source>
        <dbReference type="ARBA" id="ARBA00022692"/>
    </source>
</evidence>
<dbReference type="NCBIfam" id="TIGR02602">
    <property type="entry name" value="8TM_EpsH"/>
    <property type="match status" value="1"/>
</dbReference>
<keyword evidence="5" id="KW-0378">Hydrolase</keyword>
<evidence type="ECO:0000256" key="1">
    <source>
        <dbReference type="ARBA" id="ARBA00004651"/>
    </source>
</evidence>
<dbReference type="GO" id="GO:0008233">
    <property type="term" value="F:peptidase activity"/>
    <property type="evidence" value="ECO:0007669"/>
    <property type="project" value="UniProtKB-KW"/>
</dbReference>
<dbReference type="GO" id="GO:0006508">
    <property type="term" value="P:proteolysis"/>
    <property type="evidence" value="ECO:0007669"/>
    <property type="project" value="UniProtKB-KW"/>
</dbReference>
<keyword evidence="4 8" id="KW-0812">Transmembrane</keyword>
<evidence type="ECO:0000256" key="3">
    <source>
        <dbReference type="ARBA" id="ARBA00022670"/>
    </source>
</evidence>
<keyword evidence="2" id="KW-1003">Cell membrane</keyword>
<evidence type="ECO:0000256" key="8">
    <source>
        <dbReference type="SAM" id="Phobius"/>
    </source>
</evidence>
<feature type="transmembrane region" description="Helical" evidence="8">
    <location>
        <begin position="187"/>
        <end position="206"/>
    </location>
</feature>
<evidence type="ECO:0000256" key="2">
    <source>
        <dbReference type="ARBA" id="ARBA00022475"/>
    </source>
</evidence>
<dbReference type="Proteomes" id="UP000464178">
    <property type="component" value="Chromosome"/>
</dbReference>
<sequence>MFANPAQRSLLLPVTASFILLGWAYWETLEAIGERWATDPQYSHGFLVPVFAGFLLWKRRDLLTSADFRPRWWGCGLVLLGVGLRFAGYAIYQSWLDASSLLVALAGIAGAAGGRRALIWAGPAILFLAFMIPLPYQIQMMLGGTLQRAATIASTYVLQTLNVPAVSEGNIIILTDSRLGVVEACNGLSMLVTFFALATGVAILAERSTVEKIFIVASAVPIAIAANVVRISLTGILFELQRGEWARMVFHDLAGWLMMPLALALLLGELVILRRAILYVPSEATA</sequence>
<dbReference type="InterPro" id="IPR026392">
    <property type="entry name" value="Exo/Archaeosortase_dom"/>
</dbReference>
<feature type="transmembrane region" description="Helical" evidence="8">
    <location>
        <begin position="253"/>
        <end position="273"/>
    </location>
</feature>
<keyword evidence="10" id="KW-1185">Reference proteome</keyword>
<evidence type="ECO:0000256" key="6">
    <source>
        <dbReference type="ARBA" id="ARBA00022989"/>
    </source>
</evidence>
<dbReference type="NCBIfam" id="TIGR04178">
    <property type="entry name" value="exo_archaeo"/>
    <property type="match status" value="1"/>
</dbReference>
<keyword evidence="7 8" id="KW-0472">Membrane</keyword>
<keyword evidence="3" id="KW-0645">Protease</keyword>
<dbReference type="RefSeq" id="WP_162670081.1">
    <property type="nucleotide sequence ID" value="NZ_LR593886.1"/>
</dbReference>
<gene>
    <name evidence="9" type="ORF">SOIL9_20190</name>
</gene>
<dbReference type="InterPro" id="IPR019127">
    <property type="entry name" value="Exosortase"/>
</dbReference>
<organism evidence="9 10">
    <name type="scientific">Gemmata massiliana</name>
    <dbReference type="NCBI Taxonomy" id="1210884"/>
    <lineage>
        <taxon>Bacteria</taxon>
        <taxon>Pseudomonadati</taxon>
        <taxon>Planctomycetota</taxon>
        <taxon>Planctomycetia</taxon>
        <taxon>Gemmatales</taxon>
        <taxon>Gemmataceae</taxon>
        <taxon>Gemmata</taxon>
    </lineage>
</organism>
<evidence type="ECO:0000256" key="5">
    <source>
        <dbReference type="ARBA" id="ARBA00022801"/>
    </source>
</evidence>
<dbReference type="GO" id="GO:0005886">
    <property type="term" value="C:plasma membrane"/>
    <property type="evidence" value="ECO:0007669"/>
    <property type="project" value="UniProtKB-SubCell"/>
</dbReference>
<dbReference type="EMBL" id="LR593886">
    <property type="protein sequence ID" value="VTR95695.1"/>
    <property type="molecule type" value="Genomic_DNA"/>
</dbReference>
<dbReference type="AlphaFoldDB" id="A0A6P2D5H5"/>
<feature type="transmembrane region" description="Helical" evidence="8">
    <location>
        <begin position="118"/>
        <end position="138"/>
    </location>
</feature>
<keyword evidence="6 8" id="KW-1133">Transmembrane helix</keyword>
<proteinExistence type="predicted"/>
<dbReference type="Pfam" id="PF09721">
    <property type="entry name" value="Exosortase_EpsH"/>
    <property type="match status" value="1"/>
</dbReference>
<dbReference type="KEGG" id="gms:SOIL9_20190"/>
<reference evidence="9 10" key="1">
    <citation type="submission" date="2019-05" db="EMBL/GenBank/DDBJ databases">
        <authorList>
            <consortium name="Science for Life Laboratories"/>
        </authorList>
    </citation>
    <scope>NUCLEOTIDE SEQUENCE [LARGE SCALE GENOMIC DNA]</scope>
    <source>
        <strain evidence="9">Soil9</strain>
    </source>
</reference>
<feature type="transmembrane region" description="Helical" evidence="8">
    <location>
        <begin position="94"/>
        <end position="111"/>
    </location>
</feature>
<comment type="subcellular location">
    <subcellularLocation>
        <location evidence="1">Cell membrane</location>
        <topology evidence="1">Multi-pass membrane protein</topology>
    </subcellularLocation>
</comment>
<accession>A0A6P2D5H5</accession>
<evidence type="ECO:0000256" key="7">
    <source>
        <dbReference type="ARBA" id="ARBA00023136"/>
    </source>
</evidence>
<evidence type="ECO:0000313" key="9">
    <source>
        <dbReference type="EMBL" id="VTR95695.1"/>
    </source>
</evidence>
<feature type="transmembrane region" description="Helical" evidence="8">
    <location>
        <begin position="70"/>
        <end position="88"/>
    </location>
</feature>
<evidence type="ECO:0000313" key="10">
    <source>
        <dbReference type="Proteomes" id="UP000464178"/>
    </source>
</evidence>
<feature type="transmembrane region" description="Helical" evidence="8">
    <location>
        <begin position="213"/>
        <end position="233"/>
    </location>
</feature>
<protein>
    <submittedName>
        <fullName evidence="9">Uncharacterized protein</fullName>
    </submittedName>
</protein>
<dbReference type="InterPro" id="IPR013426">
    <property type="entry name" value="EpsH-like"/>
</dbReference>
<name>A0A6P2D5H5_9BACT</name>